<dbReference type="RefSeq" id="WP_075365647.1">
    <property type="nucleotide sequence ID" value="NZ_MLBF01000025.1"/>
</dbReference>
<evidence type="ECO:0000313" key="2">
    <source>
        <dbReference type="Proteomes" id="UP000186102"/>
    </source>
</evidence>
<protein>
    <submittedName>
        <fullName evidence="1">Uncharacterized protein</fullName>
    </submittedName>
</protein>
<comment type="caution">
    <text evidence="1">The sequence shown here is derived from an EMBL/GenBank/DDBJ whole genome shotgun (WGS) entry which is preliminary data.</text>
</comment>
<dbReference type="Proteomes" id="UP000186102">
    <property type="component" value="Unassembled WGS sequence"/>
</dbReference>
<dbReference type="InterPro" id="IPR011990">
    <property type="entry name" value="TPR-like_helical_dom_sf"/>
</dbReference>
<organism evidence="1 2">
    <name type="scientific">Desulfosporosinus metallidurans</name>
    <dbReference type="NCBI Taxonomy" id="1888891"/>
    <lineage>
        <taxon>Bacteria</taxon>
        <taxon>Bacillati</taxon>
        <taxon>Bacillota</taxon>
        <taxon>Clostridia</taxon>
        <taxon>Eubacteriales</taxon>
        <taxon>Desulfitobacteriaceae</taxon>
        <taxon>Desulfosporosinus</taxon>
    </lineage>
</organism>
<gene>
    <name evidence="1" type="ORF">DSOL_3117</name>
</gene>
<accession>A0A1Q8QSR0</accession>
<keyword evidence="2" id="KW-1185">Reference proteome</keyword>
<dbReference type="OrthoDB" id="9807519at2"/>
<dbReference type="SUPFAM" id="SSF48452">
    <property type="entry name" value="TPR-like"/>
    <property type="match status" value="1"/>
</dbReference>
<sequence length="964" mass="112639">MRGFLQMMKNTPYPDERKFEISSFKDILNSHRLRYPSAPNEDWFIRNALVDSVHIAGRSVFTLNRHSKHLQMYASRLCSQLWEDYNAGPSEKMDRLSWWYDRTEFLRPSFDFLNYMSAFPRSNFLDACLIQILDERDLQDWEWEKRKFGAELATMNGRLLLDEEVMSWLPNLNSEEERLYQYENPRLDPSMFVDDARGSYHFLILCLFVGEGIGSGDSLKRECFWKLMQGMPERPFIYRALSMACRESIPELIAHLLSRTQTALIGTLLLSKFTLSESIDSMEILWNEGLAFIGVILKGMNDVNEESRFIVDVIGWLVKQHRTFTHRVTRSGVQLQRQTMQYQSFCELLQVMQRYSNTQESFISAVFPSIFDMVKLALDPIESKLESPYWDIILWLCSKVTYEYPAISDRLYRYLFAAYRNVIRTELAHLSSDTESYVAHEGWIAAGLYMRDRHVSEWASTLSIANGTLIDDPSSVYVRRQKIRIHLRWLAYMARNISDPVVLRDVSDALVQCFRAFQQDDFLEESTVDAFSWMIEANAFQSVPTDVEPLLVVLTDAINRLPADERSRTLEAFAESTTDARRLAVIFNHLANPIDRETIQHRLLRVTSDESSSHHSLSEVQSTISELLATRVPAFVERASSLYNHYEPVGRERCIPGWVEWSYRIRLHLAFAERNFDTVEQTLPPDRISSRENFEVTRQFYKALVHFERGGRHELTQAINDFRHLHSHYPGEYSYLINLVAAYVRYFGQFDESEVIESQSILEAKSFATKLIGRVTEAVTPHNILATVNVLYLFIVLKNWEEYWSTFRSLPELLQQQFSVSLTRLEVLFRKQHWQEAIHLIEEFQVRHESNPELVRYQMQIEEHTNSDVLPGEVTHSPWMWQDIADALARLATLPDPNAKARAYFRSEDFTYERLIQILVLKSCQQVREYAPYLIRNDQIANEDSHILSCFAVDLGGIRNFNLI</sequence>
<proteinExistence type="predicted"/>
<name>A0A1Q8QSR0_9FIRM</name>
<dbReference type="AlphaFoldDB" id="A0A1Q8QSR0"/>
<reference evidence="1 2" key="1">
    <citation type="submission" date="2016-09" db="EMBL/GenBank/DDBJ databases">
        <title>Complete genome of Desulfosporosinus sp. OL.</title>
        <authorList>
            <person name="Mardanov A."/>
            <person name="Beletsky A."/>
            <person name="Panova A."/>
            <person name="Karnachuk O."/>
            <person name="Ravin N."/>
        </authorList>
    </citation>
    <scope>NUCLEOTIDE SEQUENCE [LARGE SCALE GENOMIC DNA]</scope>
    <source>
        <strain evidence="1 2">OL</strain>
    </source>
</reference>
<dbReference type="EMBL" id="MLBF01000025">
    <property type="protein sequence ID" value="OLN30352.1"/>
    <property type="molecule type" value="Genomic_DNA"/>
</dbReference>
<evidence type="ECO:0000313" key="1">
    <source>
        <dbReference type="EMBL" id="OLN30352.1"/>
    </source>
</evidence>